<evidence type="ECO:0000256" key="4">
    <source>
        <dbReference type="ARBA" id="ARBA00023163"/>
    </source>
</evidence>
<dbReference type="GO" id="GO:0043565">
    <property type="term" value="F:sequence-specific DNA binding"/>
    <property type="evidence" value="ECO:0007669"/>
    <property type="project" value="InterPro"/>
</dbReference>
<name>A0A803L6J6_CHEQI</name>
<dbReference type="Pfam" id="PF03106">
    <property type="entry name" value="WRKY"/>
    <property type="match status" value="1"/>
</dbReference>
<dbReference type="Proteomes" id="UP000596660">
    <property type="component" value="Unplaced"/>
</dbReference>
<dbReference type="InterPro" id="IPR003657">
    <property type="entry name" value="WRKY_dom"/>
</dbReference>
<dbReference type="InterPro" id="IPR036576">
    <property type="entry name" value="WRKY_dom_sf"/>
</dbReference>
<reference evidence="7" key="2">
    <citation type="submission" date="2021-03" db="UniProtKB">
        <authorList>
            <consortium name="EnsemblPlants"/>
        </authorList>
    </citation>
    <scope>IDENTIFICATION</scope>
</reference>
<dbReference type="OMA" id="TYEGDHQ"/>
<dbReference type="InterPro" id="IPR018872">
    <property type="entry name" value="Zn-cluster-dom"/>
</dbReference>
<keyword evidence="2" id="KW-0805">Transcription regulation</keyword>
<dbReference type="PROSITE" id="PS50811">
    <property type="entry name" value="WRKY"/>
    <property type="match status" value="1"/>
</dbReference>
<dbReference type="Pfam" id="PF10533">
    <property type="entry name" value="Plant_zn_clust"/>
    <property type="match status" value="1"/>
</dbReference>
<dbReference type="EnsemblPlants" id="AUR62007485-RA">
    <property type="protein sequence ID" value="AUR62007485-RA:cds"/>
    <property type="gene ID" value="AUR62007485"/>
</dbReference>
<dbReference type="Gene3D" id="2.20.25.80">
    <property type="entry name" value="WRKY domain"/>
    <property type="match status" value="1"/>
</dbReference>
<dbReference type="GO" id="GO:0005634">
    <property type="term" value="C:nucleus"/>
    <property type="evidence" value="ECO:0007669"/>
    <property type="project" value="UniProtKB-SubCell"/>
</dbReference>
<keyword evidence="5" id="KW-0539">Nucleus</keyword>
<dbReference type="GO" id="GO:0003700">
    <property type="term" value="F:DNA-binding transcription factor activity"/>
    <property type="evidence" value="ECO:0007669"/>
    <property type="project" value="InterPro"/>
</dbReference>
<accession>A0A803L6J6</accession>
<dbReference type="Gramene" id="AUR62007485-RA">
    <property type="protein sequence ID" value="AUR62007485-RA:cds"/>
    <property type="gene ID" value="AUR62007485"/>
</dbReference>
<evidence type="ECO:0000313" key="7">
    <source>
        <dbReference type="EnsemblPlants" id="AUR62007485-RA:cds"/>
    </source>
</evidence>
<comment type="subcellular location">
    <subcellularLocation>
        <location evidence="1">Nucleus</location>
    </subcellularLocation>
</comment>
<dbReference type="SUPFAM" id="SSF118290">
    <property type="entry name" value="WRKY DNA-binding domain"/>
    <property type="match status" value="1"/>
</dbReference>
<evidence type="ECO:0000313" key="8">
    <source>
        <dbReference type="Proteomes" id="UP000596660"/>
    </source>
</evidence>
<protein>
    <recommendedName>
        <fullName evidence="6">WRKY domain-containing protein</fullName>
    </recommendedName>
</protein>
<dbReference type="InterPro" id="IPR044810">
    <property type="entry name" value="WRKY_plant"/>
</dbReference>
<reference evidence="7" key="1">
    <citation type="journal article" date="2017" name="Nature">
        <title>The genome of Chenopodium quinoa.</title>
        <authorList>
            <person name="Jarvis D.E."/>
            <person name="Ho Y.S."/>
            <person name="Lightfoot D.J."/>
            <person name="Schmoeckel S.M."/>
            <person name="Li B."/>
            <person name="Borm T.J.A."/>
            <person name="Ohyanagi H."/>
            <person name="Mineta K."/>
            <person name="Michell C.T."/>
            <person name="Saber N."/>
            <person name="Kharbatia N.M."/>
            <person name="Rupper R.R."/>
            <person name="Sharp A.R."/>
            <person name="Dally N."/>
            <person name="Boughton B.A."/>
            <person name="Woo Y.H."/>
            <person name="Gao G."/>
            <person name="Schijlen E.G.W.M."/>
            <person name="Guo X."/>
            <person name="Momin A.A."/>
            <person name="Negrao S."/>
            <person name="Al-Babili S."/>
            <person name="Gehring C."/>
            <person name="Roessner U."/>
            <person name="Jung C."/>
            <person name="Murphy K."/>
            <person name="Arold S.T."/>
            <person name="Gojobori T."/>
            <person name="van der Linden C.G."/>
            <person name="van Loo E.N."/>
            <person name="Jellen E.N."/>
            <person name="Maughan P.J."/>
            <person name="Tester M."/>
        </authorList>
    </citation>
    <scope>NUCLEOTIDE SEQUENCE [LARGE SCALE GENOMIC DNA]</scope>
    <source>
        <strain evidence="7">cv. PI 614886</strain>
    </source>
</reference>
<evidence type="ECO:0000259" key="6">
    <source>
        <dbReference type="PROSITE" id="PS50811"/>
    </source>
</evidence>
<keyword evidence="3" id="KW-0238">DNA-binding</keyword>
<dbReference type="AlphaFoldDB" id="A0A803L6J6"/>
<dbReference type="PANTHER" id="PTHR31282">
    <property type="entry name" value="WRKY TRANSCRIPTION FACTOR 21-RELATED"/>
    <property type="match status" value="1"/>
</dbReference>
<organism evidence="7 8">
    <name type="scientific">Chenopodium quinoa</name>
    <name type="common">Quinoa</name>
    <dbReference type="NCBI Taxonomy" id="63459"/>
    <lineage>
        <taxon>Eukaryota</taxon>
        <taxon>Viridiplantae</taxon>
        <taxon>Streptophyta</taxon>
        <taxon>Embryophyta</taxon>
        <taxon>Tracheophyta</taxon>
        <taxon>Spermatophyta</taxon>
        <taxon>Magnoliopsida</taxon>
        <taxon>eudicotyledons</taxon>
        <taxon>Gunneridae</taxon>
        <taxon>Pentapetalae</taxon>
        <taxon>Caryophyllales</taxon>
        <taxon>Chenopodiaceae</taxon>
        <taxon>Chenopodioideae</taxon>
        <taxon>Atripliceae</taxon>
        <taxon>Chenopodium</taxon>
    </lineage>
</organism>
<dbReference type="SMART" id="SM00774">
    <property type="entry name" value="WRKY"/>
    <property type="match status" value="1"/>
</dbReference>
<feature type="domain" description="WRKY" evidence="6">
    <location>
        <begin position="206"/>
        <end position="260"/>
    </location>
</feature>
<evidence type="ECO:0000256" key="3">
    <source>
        <dbReference type="ARBA" id="ARBA00023125"/>
    </source>
</evidence>
<evidence type="ECO:0000256" key="2">
    <source>
        <dbReference type="ARBA" id="ARBA00023015"/>
    </source>
</evidence>
<evidence type="ECO:0000256" key="1">
    <source>
        <dbReference type="ARBA" id="ARBA00004123"/>
    </source>
</evidence>
<keyword evidence="8" id="KW-1185">Reference proteome</keyword>
<proteinExistence type="predicted"/>
<dbReference type="GO" id="GO:0005516">
    <property type="term" value="F:calmodulin binding"/>
    <property type="evidence" value="ECO:0007669"/>
    <property type="project" value="UniProtKB-ARBA"/>
</dbReference>
<keyword evidence="4" id="KW-0804">Transcription</keyword>
<evidence type="ECO:0000256" key="5">
    <source>
        <dbReference type="ARBA" id="ARBA00023242"/>
    </source>
</evidence>
<sequence length="286" mass="31965">MHAASNACDFSTAVYSISDLQVNEAAQTGLRYAHQYISSISDQNNLLNSSIIEQSSLIANEAIKEFKKLLSLLEDSTSTTTKPFRRVKQGPLPKNMGINPKHMVDLSINNSYKLASSTRVPNKEFNFISAKIDVINRSYSNPMLCMEGSTTSSSRQILMQNSMSGILSFSEDASTKCASTSKTCHCSKKRKRREKRKVRVPAISDKIADIPPDEYCWRKYGQKPIKGSPHPRSLGIYKYIVMSYYKCSTCKGCPARKQIKIQLEIKLLATFTSLLQCICAGVVFSR</sequence>